<dbReference type="Proteomes" id="UP000735302">
    <property type="component" value="Unassembled WGS sequence"/>
</dbReference>
<feature type="compositionally biased region" description="Polar residues" evidence="1">
    <location>
        <begin position="1"/>
        <end position="18"/>
    </location>
</feature>
<comment type="caution">
    <text evidence="2">The sequence shown here is derived from an EMBL/GenBank/DDBJ whole genome shotgun (WGS) entry which is preliminary data.</text>
</comment>
<feature type="region of interest" description="Disordered" evidence="1">
    <location>
        <begin position="1"/>
        <end position="21"/>
    </location>
</feature>
<name>A0AAV3ZW80_9GAST</name>
<gene>
    <name evidence="2" type="ORF">PoB_002518800</name>
</gene>
<protein>
    <submittedName>
        <fullName evidence="2">Uncharacterized protein</fullName>
    </submittedName>
</protein>
<keyword evidence="3" id="KW-1185">Reference proteome</keyword>
<evidence type="ECO:0000256" key="1">
    <source>
        <dbReference type="SAM" id="MobiDB-lite"/>
    </source>
</evidence>
<reference evidence="2 3" key="1">
    <citation type="journal article" date="2021" name="Elife">
        <title>Chloroplast acquisition without the gene transfer in kleptoplastic sea slugs, Plakobranchus ocellatus.</title>
        <authorList>
            <person name="Maeda T."/>
            <person name="Takahashi S."/>
            <person name="Yoshida T."/>
            <person name="Shimamura S."/>
            <person name="Takaki Y."/>
            <person name="Nagai Y."/>
            <person name="Toyoda A."/>
            <person name="Suzuki Y."/>
            <person name="Arimoto A."/>
            <person name="Ishii H."/>
            <person name="Satoh N."/>
            <person name="Nishiyama T."/>
            <person name="Hasebe M."/>
            <person name="Maruyama T."/>
            <person name="Minagawa J."/>
            <person name="Obokata J."/>
            <person name="Shigenobu S."/>
        </authorList>
    </citation>
    <scope>NUCLEOTIDE SEQUENCE [LARGE SCALE GENOMIC DNA]</scope>
</reference>
<proteinExistence type="predicted"/>
<sequence length="74" mass="8342">MYSPSTTREPEQGSNPRQQDPLHISELIRYPLFHQCPINTSRMSVPLKKCGSSSRSGADSIQYSNKLITSSCLW</sequence>
<accession>A0AAV3ZW80</accession>
<evidence type="ECO:0000313" key="2">
    <source>
        <dbReference type="EMBL" id="GFN98682.1"/>
    </source>
</evidence>
<dbReference type="EMBL" id="BLXT01002861">
    <property type="protein sequence ID" value="GFN98682.1"/>
    <property type="molecule type" value="Genomic_DNA"/>
</dbReference>
<dbReference type="AlphaFoldDB" id="A0AAV3ZW80"/>
<organism evidence="2 3">
    <name type="scientific">Plakobranchus ocellatus</name>
    <dbReference type="NCBI Taxonomy" id="259542"/>
    <lineage>
        <taxon>Eukaryota</taxon>
        <taxon>Metazoa</taxon>
        <taxon>Spiralia</taxon>
        <taxon>Lophotrochozoa</taxon>
        <taxon>Mollusca</taxon>
        <taxon>Gastropoda</taxon>
        <taxon>Heterobranchia</taxon>
        <taxon>Euthyneura</taxon>
        <taxon>Panpulmonata</taxon>
        <taxon>Sacoglossa</taxon>
        <taxon>Placobranchoidea</taxon>
        <taxon>Plakobranchidae</taxon>
        <taxon>Plakobranchus</taxon>
    </lineage>
</organism>
<evidence type="ECO:0000313" key="3">
    <source>
        <dbReference type="Proteomes" id="UP000735302"/>
    </source>
</evidence>